<evidence type="ECO:0000259" key="9">
    <source>
        <dbReference type="PROSITE" id="PS50929"/>
    </source>
</evidence>
<dbReference type="PANTHER" id="PTHR43394">
    <property type="entry name" value="ATP-DEPENDENT PERMEASE MDL1, MITOCHONDRIAL"/>
    <property type="match status" value="1"/>
</dbReference>
<comment type="caution">
    <text evidence="10">The sequence shown here is derived from an EMBL/GenBank/DDBJ whole genome shotgun (WGS) entry which is preliminary data.</text>
</comment>
<dbReference type="InterPro" id="IPR036640">
    <property type="entry name" value="ABC1_TM_sf"/>
</dbReference>
<feature type="transmembrane region" description="Helical" evidence="7">
    <location>
        <begin position="20"/>
        <end position="39"/>
    </location>
</feature>
<dbReference type="Pfam" id="PF00005">
    <property type="entry name" value="ABC_tran"/>
    <property type="match status" value="1"/>
</dbReference>
<dbReference type="RefSeq" id="WP_380424580.1">
    <property type="nucleotide sequence ID" value="NZ_JBHRZV010000004.1"/>
</dbReference>
<dbReference type="Gene3D" id="3.40.50.300">
    <property type="entry name" value="P-loop containing nucleotide triphosphate hydrolases"/>
    <property type="match status" value="1"/>
</dbReference>
<feature type="transmembrane region" description="Helical" evidence="7">
    <location>
        <begin position="59"/>
        <end position="81"/>
    </location>
</feature>
<keyword evidence="11" id="KW-1185">Reference proteome</keyword>
<name>A0ABV8CTT5_9STRE</name>
<dbReference type="InterPro" id="IPR039421">
    <property type="entry name" value="Type_1_exporter"/>
</dbReference>
<dbReference type="SUPFAM" id="SSF90123">
    <property type="entry name" value="ABC transporter transmembrane region"/>
    <property type="match status" value="1"/>
</dbReference>
<evidence type="ECO:0000313" key="11">
    <source>
        <dbReference type="Proteomes" id="UP001595807"/>
    </source>
</evidence>
<dbReference type="PANTHER" id="PTHR43394:SF1">
    <property type="entry name" value="ATP-BINDING CASSETTE SUB-FAMILY B MEMBER 10, MITOCHONDRIAL"/>
    <property type="match status" value="1"/>
</dbReference>
<dbReference type="InterPro" id="IPR011527">
    <property type="entry name" value="ABC1_TM_dom"/>
</dbReference>
<dbReference type="SMART" id="SM00382">
    <property type="entry name" value="AAA"/>
    <property type="match status" value="1"/>
</dbReference>
<comment type="subcellular location">
    <subcellularLocation>
        <location evidence="1">Cell membrane</location>
        <topology evidence="1">Multi-pass membrane protein</topology>
    </subcellularLocation>
</comment>
<accession>A0ABV8CTT5</accession>
<dbReference type="PROSITE" id="PS50929">
    <property type="entry name" value="ABC_TM1F"/>
    <property type="match status" value="1"/>
</dbReference>
<dbReference type="Pfam" id="PF00664">
    <property type="entry name" value="ABC_membrane"/>
    <property type="match status" value="1"/>
</dbReference>
<dbReference type="EMBL" id="JBHRZV010000004">
    <property type="protein sequence ID" value="MFC3927261.1"/>
    <property type="molecule type" value="Genomic_DNA"/>
</dbReference>
<feature type="transmembrane region" description="Helical" evidence="7">
    <location>
        <begin position="285"/>
        <end position="303"/>
    </location>
</feature>
<dbReference type="Gene3D" id="1.20.1560.10">
    <property type="entry name" value="ABC transporter type 1, transmembrane domain"/>
    <property type="match status" value="1"/>
</dbReference>
<feature type="transmembrane region" description="Helical" evidence="7">
    <location>
        <begin position="165"/>
        <end position="183"/>
    </location>
</feature>
<dbReference type="GO" id="GO:0005524">
    <property type="term" value="F:ATP binding"/>
    <property type="evidence" value="ECO:0007669"/>
    <property type="project" value="UniProtKB-KW"/>
</dbReference>
<dbReference type="InterPro" id="IPR027417">
    <property type="entry name" value="P-loop_NTPase"/>
</dbReference>
<reference evidence="11" key="1">
    <citation type="journal article" date="2019" name="Int. J. Syst. Evol. Microbiol.">
        <title>The Global Catalogue of Microorganisms (GCM) 10K type strain sequencing project: providing services to taxonomists for standard genome sequencing and annotation.</title>
        <authorList>
            <consortium name="The Broad Institute Genomics Platform"/>
            <consortium name="The Broad Institute Genome Sequencing Center for Infectious Disease"/>
            <person name="Wu L."/>
            <person name="Ma J."/>
        </authorList>
    </citation>
    <scope>NUCLEOTIDE SEQUENCE [LARGE SCALE GENOMIC DNA]</scope>
    <source>
        <strain evidence="11">CCUG 67170</strain>
    </source>
</reference>
<keyword evidence="3" id="KW-0547">Nucleotide-binding</keyword>
<keyword evidence="5 7" id="KW-1133">Transmembrane helix</keyword>
<sequence length="582" mass="63804">MAVFKQLLQEIRLVKGKFALGLIILILATAGNQLAPLSLQTLIDGPLTYLSTGDKGPMAILLEGLAGYLSLIIGAGILSYVARLILMACANTIAGELRNRAYAVMQSLPISYFDDKPAGKISTRIVNDTETLRSQFYGTLLSQIFISVLQVLFIYGVLFSLEWRFGLALLLLLPLFYGWQVLYHKLTQKPTKAFYEARSDLNSLVNETMNGASILQLYGQEEVVWSEFEETAGTMRAADERLVLIGATVSWSLAELFKYLIIAGVLTLVGYQFLAGHTGITAGRLFVYLNYMVTLFDLMAALVRQFPALQRTKETGQRVLELLAAQGEPDVSADLPPIQGQVVFDQVSFGYMAEQAVLSDINFQIEQGQTLALVGHTGSGKSSITNLLYRFYEPGSGQILIDGLDISQFSRESLRSQMGIVLQDPYLFTGTIASNVSMGQAYSDQAIQEALEQVGAGDMLARLSKGIHEPVVEKGAAFSSGERQLIAFARTLIADPKILILDEATSHIDTETEEIIQRAMEVVQAGRTTIIIAHRLSTIQEADQILVLDKGRIVEQGNHQELMALGGQYAHMQALQQKVDAS</sequence>
<evidence type="ECO:0000256" key="1">
    <source>
        <dbReference type="ARBA" id="ARBA00004651"/>
    </source>
</evidence>
<evidence type="ECO:0000256" key="5">
    <source>
        <dbReference type="ARBA" id="ARBA00022989"/>
    </source>
</evidence>
<gene>
    <name evidence="10" type="ORF">ACFORF_01245</name>
</gene>
<evidence type="ECO:0000259" key="8">
    <source>
        <dbReference type="PROSITE" id="PS50893"/>
    </source>
</evidence>
<feature type="domain" description="ABC transporter" evidence="8">
    <location>
        <begin position="342"/>
        <end position="575"/>
    </location>
</feature>
<evidence type="ECO:0000256" key="6">
    <source>
        <dbReference type="ARBA" id="ARBA00023136"/>
    </source>
</evidence>
<evidence type="ECO:0000256" key="2">
    <source>
        <dbReference type="ARBA" id="ARBA00022692"/>
    </source>
</evidence>
<dbReference type="SUPFAM" id="SSF52540">
    <property type="entry name" value="P-loop containing nucleoside triphosphate hydrolases"/>
    <property type="match status" value="1"/>
</dbReference>
<dbReference type="PROSITE" id="PS50893">
    <property type="entry name" value="ABC_TRANSPORTER_2"/>
    <property type="match status" value="1"/>
</dbReference>
<feature type="domain" description="ABC transmembrane type-1" evidence="9">
    <location>
        <begin position="19"/>
        <end position="311"/>
    </location>
</feature>
<evidence type="ECO:0000256" key="7">
    <source>
        <dbReference type="SAM" id="Phobius"/>
    </source>
</evidence>
<evidence type="ECO:0000256" key="4">
    <source>
        <dbReference type="ARBA" id="ARBA00022840"/>
    </source>
</evidence>
<evidence type="ECO:0000313" key="10">
    <source>
        <dbReference type="EMBL" id="MFC3927261.1"/>
    </source>
</evidence>
<dbReference type="Proteomes" id="UP001595807">
    <property type="component" value="Unassembled WGS sequence"/>
</dbReference>
<feature type="transmembrane region" description="Helical" evidence="7">
    <location>
        <begin position="140"/>
        <end position="159"/>
    </location>
</feature>
<protein>
    <submittedName>
        <fullName evidence="10">ABC transporter ATP-binding protein</fullName>
    </submittedName>
</protein>
<keyword evidence="4 10" id="KW-0067">ATP-binding</keyword>
<proteinExistence type="predicted"/>
<dbReference type="CDD" id="cd03254">
    <property type="entry name" value="ABCC_Glucan_exporter_like"/>
    <property type="match status" value="1"/>
</dbReference>
<dbReference type="InterPro" id="IPR017871">
    <property type="entry name" value="ABC_transporter-like_CS"/>
</dbReference>
<dbReference type="PROSITE" id="PS00211">
    <property type="entry name" value="ABC_TRANSPORTER_1"/>
    <property type="match status" value="1"/>
</dbReference>
<organism evidence="10 11">
    <name type="scientific">Streptococcus caprae</name>
    <dbReference type="NCBI Taxonomy" id="1640501"/>
    <lineage>
        <taxon>Bacteria</taxon>
        <taxon>Bacillati</taxon>
        <taxon>Bacillota</taxon>
        <taxon>Bacilli</taxon>
        <taxon>Lactobacillales</taxon>
        <taxon>Streptococcaceae</taxon>
        <taxon>Streptococcus</taxon>
    </lineage>
</organism>
<keyword evidence="6 7" id="KW-0472">Membrane</keyword>
<dbReference type="InterPro" id="IPR003439">
    <property type="entry name" value="ABC_transporter-like_ATP-bd"/>
</dbReference>
<dbReference type="InterPro" id="IPR003593">
    <property type="entry name" value="AAA+_ATPase"/>
</dbReference>
<evidence type="ECO:0000256" key="3">
    <source>
        <dbReference type="ARBA" id="ARBA00022741"/>
    </source>
</evidence>
<keyword evidence="2 7" id="KW-0812">Transmembrane</keyword>